<dbReference type="InterPro" id="IPR000801">
    <property type="entry name" value="Esterase-like"/>
</dbReference>
<comment type="similarity">
    <text evidence="1">Belongs to the esterase D family.</text>
</comment>
<dbReference type="GO" id="GO:0016788">
    <property type="term" value="F:hydrolase activity, acting on ester bonds"/>
    <property type="evidence" value="ECO:0007669"/>
    <property type="project" value="TreeGrafter"/>
</dbReference>
<dbReference type="InterPro" id="IPR052558">
    <property type="entry name" value="Siderophore_Hydrolase_D"/>
</dbReference>
<gene>
    <name evidence="3" type="ORF">XFF6991_420331</name>
</gene>
<dbReference type="RefSeq" id="WP_099801574.1">
    <property type="nucleotide sequence ID" value="NZ_OCZC01000069.1"/>
</dbReference>
<sequence length="321" mass="35178">MNPTTWRGLTPRCSSPGANRLRIGAALTNARAPLARCYRFESVLVGEQGAGRWRIRFAIPRAAPPRRGFPALWMLDGNRALTRFDPVTLRRLSCLPVPPVLVFVDVDHTLLIDLPSRARHYTFLPADYPFLAAPGAAEELVGGGAQELLDLLLQEAVPAVRQRVRLDDRRQVMCGHSLAGLFVLQALYAGAAWFTGFAAASPSLWWGQGALLGEPERRFVARRPHQSAHLWLLLGGAERAGQIDARRRLDCDRTALLSAIQGAPADAAHHLAGRLATLPGLAVRYREFPALHHAAVFQASLRAVLRDVAGLPVRGRHGRRV</sequence>
<dbReference type="SUPFAM" id="SSF53474">
    <property type="entry name" value="alpha/beta-Hydrolases"/>
    <property type="match status" value="1"/>
</dbReference>
<dbReference type="PANTHER" id="PTHR40841">
    <property type="entry name" value="SIDEROPHORE TRIACETYLFUSARININE C ESTERASE"/>
    <property type="match status" value="1"/>
</dbReference>
<organism evidence="3 4">
    <name type="scientific">Xanthomonas campestris pv. phaseoli</name>
    <dbReference type="NCBI Taxonomy" id="317013"/>
    <lineage>
        <taxon>Bacteria</taxon>
        <taxon>Pseudomonadati</taxon>
        <taxon>Pseudomonadota</taxon>
        <taxon>Gammaproteobacteria</taxon>
        <taxon>Lysobacterales</taxon>
        <taxon>Lysobacteraceae</taxon>
        <taxon>Xanthomonas</taxon>
    </lineage>
</organism>
<accession>A0A7Z7NIY7</accession>
<dbReference type="Gene3D" id="3.40.50.1820">
    <property type="entry name" value="alpha/beta hydrolase"/>
    <property type="match status" value="1"/>
</dbReference>
<dbReference type="PANTHER" id="PTHR40841:SF2">
    <property type="entry name" value="SIDEROPHORE-DEGRADING ESTERASE (EUROFUNG)"/>
    <property type="match status" value="1"/>
</dbReference>
<dbReference type="AlphaFoldDB" id="A0A7Z7NIY7"/>
<evidence type="ECO:0000313" key="3">
    <source>
        <dbReference type="EMBL" id="SOO25114.1"/>
    </source>
</evidence>
<reference evidence="3 4" key="1">
    <citation type="submission" date="2017-10" db="EMBL/GenBank/DDBJ databases">
        <authorList>
            <person name="Regsiter A."/>
            <person name="William W."/>
        </authorList>
    </citation>
    <scope>NUCLEOTIDE SEQUENCE [LARGE SCALE GENOMIC DNA]</scope>
    <source>
        <strain evidence="3 4">CFBP6991</strain>
    </source>
</reference>
<evidence type="ECO:0000256" key="1">
    <source>
        <dbReference type="ARBA" id="ARBA00005622"/>
    </source>
</evidence>
<protein>
    <submittedName>
        <fullName evidence="3">Predicted hydrolase</fullName>
    </submittedName>
</protein>
<dbReference type="EMBL" id="OCZC01000069">
    <property type="protein sequence ID" value="SOO25114.1"/>
    <property type="molecule type" value="Genomic_DNA"/>
</dbReference>
<evidence type="ECO:0000256" key="2">
    <source>
        <dbReference type="ARBA" id="ARBA00022801"/>
    </source>
</evidence>
<dbReference type="Proteomes" id="UP000234345">
    <property type="component" value="Unassembled WGS sequence"/>
</dbReference>
<evidence type="ECO:0000313" key="4">
    <source>
        <dbReference type="Proteomes" id="UP000234345"/>
    </source>
</evidence>
<dbReference type="InterPro" id="IPR029058">
    <property type="entry name" value="AB_hydrolase_fold"/>
</dbReference>
<comment type="caution">
    <text evidence="3">The sequence shown here is derived from an EMBL/GenBank/DDBJ whole genome shotgun (WGS) entry which is preliminary data.</text>
</comment>
<name>A0A7Z7NIY7_XANCH</name>
<proteinExistence type="inferred from homology"/>
<dbReference type="Pfam" id="PF00756">
    <property type="entry name" value="Esterase"/>
    <property type="match status" value="1"/>
</dbReference>
<keyword evidence="2 3" id="KW-0378">Hydrolase</keyword>